<dbReference type="EMBL" id="LGKO01000006">
    <property type="protein sequence ID" value="KPL82030.1"/>
    <property type="molecule type" value="Genomic_DNA"/>
</dbReference>
<comment type="similarity">
    <text evidence="1">Belongs to the prokaryotic molybdopterin-containing oxidoreductase family.</text>
</comment>
<dbReference type="SUPFAM" id="SSF53706">
    <property type="entry name" value="Formate dehydrogenase/DMSO reductase, domains 1-3"/>
    <property type="match status" value="1"/>
</dbReference>
<proteinExistence type="inferred from homology"/>
<keyword evidence="2" id="KW-0004">4Fe-4S</keyword>
<dbReference type="PANTHER" id="PTHR43742:SF9">
    <property type="entry name" value="TETRATHIONATE REDUCTASE SUBUNIT A"/>
    <property type="match status" value="1"/>
</dbReference>
<dbReference type="Pfam" id="PF04879">
    <property type="entry name" value="Molybdop_Fe4S4"/>
    <property type="match status" value="1"/>
</dbReference>
<dbReference type="AlphaFoldDB" id="A0A0P6XZP9"/>
<dbReference type="Proteomes" id="UP000050544">
    <property type="component" value="Unassembled WGS sequence"/>
</dbReference>
<dbReference type="InterPro" id="IPR006311">
    <property type="entry name" value="TAT_signal"/>
</dbReference>
<comment type="caution">
    <text evidence="11">The sequence shown here is derived from an EMBL/GenBank/DDBJ whole genome shotgun (WGS) entry which is preliminary data.</text>
</comment>
<dbReference type="GO" id="GO:0051539">
    <property type="term" value="F:4 iron, 4 sulfur cluster binding"/>
    <property type="evidence" value="ECO:0007669"/>
    <property type="project" value="UniProtKB-KW"/>
</dbReference>
<dbReference type="NCBIfam" id="TIGR01409">
    <property type="entry name" value="TAT_signal_seq"/>
    <property type="match status" value="1"/>
</dbReference>
<dbReference type="Gene3D" id="2.40.40.20">
    <property type="match status" value="1"/>
</dbReference>
<dbReference type="InterPro" id="IPR019546">
    <property type="entry name" value="TAT_signal_bac_arc"/>
</dbReference>
<keyword evidence="8" id="KW-0411">Iron-sulfur</keyword>
<dbReference type="Gene3D" id="3.40.50.740">
    <property type="match status" value="1"/>
</dbReference>
<keyword evidence="4" id="KW-0479">Metal-binding</keyword>
<dbReference type="OrthoDB" id="9779457at2"/>
<keyword evidence="5" id="KW-0732">Signal</keyword>
<dbReference type="InterPro" id="IPR050612">
    <property type="entry name" value="Prok_Mopterin_Oxidored"/>
</dbReference>
<dbReference type="RefSeq" id="WP_054522546.1">
    <property type="nucleotide sequence ID" value="NZ_LGKO01000006.1"/>
</dbReference>
<keyword evidence="12" id="KW-1185">Reference proteome</keyword>
<evidence type="ECO:0000256" key="6">
    <source>
        <dbReference type="ARBA" id="ARBA00023002"/>
    </source>
</evidence>
<protein>
    <recommendedName>
        <fullName evidence="10">4Fe-4S Mo/W bis-MGD-type domain-containing protein</fullName>
    </recommendedName>
</protein>
<evidence type="ECO:0000256" key="2">
    <source>
        <dbReference type="ARBA" id="ARBA00022485"/>
    </source>
</evidence>
<evidence type="ECO:0000256" key="9">
    <source>
        <dbReference type="SAM" id="MobiDB-lite"/>
    </source>
</evidence>
<dbReference type="PROSITE" id="PS51318">
    <property type="entry name" value="TAT"/>
    <property type="match status" value="1"/>
</dbReference>
<feature type="region of interest" description="Disordered" evidence="9">
    <location>
        <begin position="105"/>
        <end position="125"/>
    </location>
</feature>
<evidence type="ECO:0000256" key="8">
    <source>
        <dbReference type="ARBA" id="ARBA00023014"/>
    </source>
</evidence>
<dbReference type="Pfam" id="PF01568">
    <property type="entry name" value="Molydop_binding"/>
    <property type="match status" value="1"/>
</dbReference>
<evidence type="ECO:0000256" key="3">
    <source>
        <dbReference type="ARBA" id="ARBA00022505"/>
    </source>
</evidence>
<dbReference type="GO" id="GO:0043546">
    <property type="term" value="F:molybdopterin cofactor binding"/>
    <property type="evidence" value="ECO:0007669"/>
    <property type="project" value="InterPro"/>
</dbReference>
<dbReference type="PANTHER" id="PTHR43742">
    <property type="entry name" value="TRIMETHYLAMINE-N-OXIDE REDUCTASE"/>
    <property type="match status" value="1"/>
</dbReference>
<organism evidence="11 12">
    <name type="scientific">Thermanaerothrix daxensis</name>
    <dbReference type="NCBI Taxonomy" id="869279"/>
    <lineage>
        <taxon>Bacteria</taxon>
        <taxon>Bacillati</taxon>
        <taxon>Chloroflexota</taxon>
        <taxon>Anaerolineae</taxon>
        <taxon>Anaerolineales</taxon>
        <taxon>Anaerolineaceae</taxon>
        <taxon>Thermanaerothrix</taxon>
    </lineage>
</organism>
<evidence type="ECO:0000259" key="10">
    <source>
        <dbReference type="PROSITE" id="PS51669"/>
    </source>
</evidence>
<evidence type="ECO:0000256" key="4">
    <source>
        <dbReference type="ARBA" id="ARBA00022723"/>
    </source>
</evidence>
<reference evidence="11 12" key="1">
    <citation type="submission" date="2015-07" db="EMBL/GenBank/DDBJ databases">
        <title>Whole genome sequence of Thermanaerothrix daxensis DSM 23592.</title>
        <authorList>
            <person name="Hemp J."/>
            <person name="Ward L.M."/>
            <person name="Pace L.A."/>
            <person name="Fischer W.W."/>
        </authorList>
    </citation>
    <scope>NUCLEOTIDE SEQUENCE [LARGE SCALE GENOMIC DNA]</scope>
    <source>
        <strain evidence="11 12">GNS-1</strain>
    </source>
</reference>
<gene>
    <name evidence="11" type="ORF">SE15_12960</name>
</gene>
<feature type="domain" description="4Fe-4S Mo/W bis-MGD-type" evidence="10">
    <location>
        <begin position="51"/>
        <end position="107"/>
    </location>
</feature>
<evidence type="ECO:0000313" key="12">
    <source>
        <dbReference type="Proteomes" id="UP000050544"/>
    </source>
</evidence>
<dbReference type="STRING" id="869279.SE15_12960"/>
<dbReference type="SUPFAM" id="SSF50692">
    <property type="entry name" value="ADC-like"/>
    <property type="match status" value="1"/>
</dbReference>
<keyword evidence="6" id="KW-0560">Oxidoreductase</keyword>
<dbReference type="Pfam" id="PF00384">
    <property type="entry name" value="Molybdopterin"/>
    <property type="match status" value="1"/>
</dbReference>
<dbReference type="Gene3D" id="3.40.228.10">
    <property type="entry name" value="Dimethylsulfoxide Reductase, domain 2"/>
    <property type="match status" value="2"/>
</dbReference>
<dbReference type="PROSITE" id="PS51669">
    <property type="entry name" value="4FE4S_MOW_BIS_MGD"/>
    <property type="match status" value="1"/>
</dbReference>
<evidence type="ECO:0000256" key="1">
    <source>
        <dbReference type="ARBA" id="ARBA00010312"/>
    </source>
</evidence>
<dbReference type="PROSITE" id="PS51257">
    <property type="entry name" value="PROKAR_LIPOPROTEIN"/>
    <property type="match status" value="1"/>
</dbReference>
<keyword evidence="3" id="KW-0500">Molybdenum</keyword>
<keyword evidence="7" id="KW-0408">Iron</keyword>
<sequence length="713" mass="76823">MSEKITRRDFLKLTAMGAAATAVMTGCGPMSRYVVRRPYTQMPEYNQTGESTYYASTCRECPAGCGILVRTREGRALTIEGNPNHPVNRGRLCARGLTAQQGLYNPDRVRGPRFQGRGKPTSPPRDLTWEEAVQVVGSALQKPPERIAFLLGLVPDHLFDLVSELTQALGAPPPLRYGALAALDGRTTLLEATRRLFDTPALPYFDLAQAEVTLAFGADFLQAWLSPVTYTRAYGNMRQGNPRRRGELIVFEPRQSLTAGNADRWVPIAPGSEAHVALALGGRVAELRGLPVPEAFRAVSLEEAARVSGIPAAQLEDLAVTFATAERPLALVGGSALTQPNGLVTAQAVLALNALVNNLGQPGGVFLTPAEATPAPLTAVSDLVRRMQAGEIEVLFIHGVNPLFELPAALGFAAALENVPLVISFAPFPDETALQSDYIFPDHSALESFGYQRSLAGADRPAWSASQPVVVPLYNTRATVDVLLAAAQAIGRALPYRDEVDFIQQKILPLLNAGGFYTAPEILTFWSRWLQYGGWWTPAAGLPAPRSPRLPASFGTLTPPPAPAEGQFYLLTYTNHLGDGSGANRPWLQELPDAMTTVTWNTWVEIHPTTAEHLGLKDDDVVRITTPYGAVEASVYRYPAIRPDTIAIPFGQGHTALGRWAEGRGCNPAQILPAATNPAGDPAFIGTTATLMPTGRRRPLARVESKDGVYGEH</sequence>
<dbReference type="InterPro" id="IPR009010">
    <property type="entry name" value="Asp_de-COase-like_dom_sf"/>
</dbReference>
<accession>A0A0P6XZP9</accession>
<evidence type="ECO:0000256" key="5">
    <source>
        <dbReference type="ARBA" id="ARBA00022729"/>
    </source>
</evidence>
<dbReference type="GO" id="GO:0016491">
    <property type="term" value="F:oxidoreductase activity"/>
    <property type="evidence" value="ECO:0007669"/>
    <property type="project" value="UniProtKB-KW"/>
</dbReference>
<dbReference type="InterPro" id="IPR006656">
    <property type="entry name" value="Mopterin_OxRdtase"/>
</dbReference>
<dbReference type="GO" id="GO:0046872">
    <property type="term" value="F:metal ion binding"/>
    <property type="evidence" value="ECO:0007669"/>
    <property type="project" value="UniProtKB-KW"/>
</dbReference>
<dbReference type="InterPro" id="IPR006963">
    <property type="entry name" value="Mopterin_OxRdtase_4Fe-4S_dom"/>
</dbReference>
<dbReference type="Gene3D" id="3.30.200.210">
    <property type="match status" value="1"/>
</dbReference>
<name>A0A0P6XZP9_9CHLR</name>
<evidence type="ECO:0000313" key="11">
    <source>
        <dbReference type="EMBL" id="KPL82030.1"/>
    </source>
</evidence>
<dbReference type="Gene3D" id="3.30.2070.10">
    <property type="entry name" value="Formate dehydrogenase/DMSO reductase"/>
    <property type="match status" value="1"/>
</dbReference>
<evidence type="ECO:0000256" key="7">
    <source>
        <dbReference type="ARBA" id="ARBA00023004"/>
    </source>
</evidence>
<dbReference type="InterPro" id="IPR006657">
    <property type="entry name" value="MoPterin_dinucl-bd_dom"/>
</dbReference>
<dbReference type="Pfam" id="PF10518">
    <property type="entry name" value="TAT_signal"/>
    <property type="match status" value="1"/>
</dbReference>
<dbReference type="SMART" id="SM00926">
    <property type="entry name" value="Molybdop_Fe4S4"/>
    <property type="match status" value="1"/>
</dbReference>